<evidence type="ECO:0000256" key="1">
    <source>
        <dbReference type="SAM" id="SignalP"/>
    </source>
</evidence>
<keyword evidence="3" id="KW-1185">Reference proteome</keyword>
<dbReference type="SUPFAM" id="SSF52266">
    <property type="entry name" value="SGNH hydrolase"/>
    <property type="match status" value="1"/>
</dbReference>
<protein>
    <recommendedName>
        <fullName evidence="4">GDSL-like lipase/acylhydrolase family protein</fullName>
    </recommendedName>
</protein>
<feature type="signal peptide" evidence="1">
    <location>
        <begin position="1"/>
        <end position="25"/>
    </location>
</feature>
<gene>
    <name evidence="2" type="ORF">NBH00_07930</name>
</gene>
<dbReference type="EMBL" id="CP098502">
    <property type="protein sequence ID" value="UTI66123.1"/>
    <property type="molecule type" value="Genomic_DNA"/>
</dbReference>
<dbReference type="PANTHER" id="PTHR37981:SF1">
    <property type="entry name" value="SGNH HYDROLASE-TYPE ESTERASE DOMAIN-CONTAINING PROTEIN"/>
    <property type="match status" value="1"/>
</dbReference>
<accession>A0ABY5DVT2</accession>
<dbReference type="InterPro" id="IPR037460">
    <property type="entry name" value="SEST-like"/>
</dbReference>
<dbReference type="Proteomes" id="UP001056035">
    <property type="component" value="Chromosome"/>
</dbReference>
<organism evidence="2 3">
    <name type="scientific">Paraconexibacter antarcticus</name>
    <dbReference type="NCBI Taxonomy" id="2949664"/>
    <lineage>
        <taxon>Bacteria</taxon>
        <taxon>Bacillati</taxon>
        <taxon>Actinomycetota</taxon>
        <taxon>Thermoleophilia</taxon>
        <taxon>Solirubrobacterales</taxon>
        <taxon>Paraconexibacteraceae</taxon>
        <taxon>Paraconexibacter</taxon>
    </lineage>
</organism>
<feature type="chain" id="PRO_5045504166" description="GDSL-like lipase/acylhydrolase family protein" evidence="1">
    <location>
        <begin position="26"/>
        <end position="383"/>
    </location>
</feature>
<reference evidence="2 3" key="1">
    <citation type="submission" date="2022-06" db="EMBL/GenBank/DDBJ databases">
        <title>Paraconexibacter antarcticus.</title>
        <authorList>
            <person name="Kim C.S."/>
        </authorList>
    </citation>
    <scope>NUCLEOTIDE SEQUENCE [LARGE SCALE GENOMIC DNA]</scope>
    <source>
        <strain evidence="2 3">02-257</strain>
    </source>
</reference>
<evidence type="ECO:0000313" key="3">
    <source>
        <dbReference type="Proteomes" id="UP001056035"/>
    </source>
</evidence>
<dbReference type="InterPro" id="IPR036514">
    <property type="entry name" value="SGNH_hydro_sf"/>
</dbReference>
<proteinExistence type="predicted"/>
<dbReference type="PANTHER" id="PTHR37981">
    <property type="entry name" value="LIPASE 2"/>
    <property type="match status" value="1"/>
</dbReference>
<evidence type="ECO:0000313" key="2">
    <source>
        <dbReference type="EMBL" id="UTI66123.1"/>
    </source>
</evidence>
<dbReference type="Gene3D" id="3.40.50.1110">
    <property type="entry name" value="SGNH hydrolase"/>
    <property type="match status" value="1"/>
</dbReference>
<name>A0ABY5DVT2_9ACTN</name>
<dbReference type="RefSeq" id="WP_254572801.1">
    <property type="nucleotide sequence ID" value="NZ_CP098502.1"/>
</dbReference>
<sequence>MLWRRRVLSILAVLMPLALPGRAAAAPPPTAVVSMGDSYISGEGGRWLGNSPDNAGSRDGTDRACVFTLGVCSSYDESMVYLDGTAADGCHRSDVAEVRSARLAVDRRINIACSGGVSSDLYRSTNGGTSAHGEPPQADQLLPIAQQNRVRMIIVAVGGNDLGFASIVQACFTAYEEHTAPCSQTEAYRLTPDALAVAQAKVAKAIDEIRAVMRQAGYADGDYRLVLQTYPSVIPRASDARYLEADPERTVYGCPFYDVDMTWGHDVAAPAIGSMVKAAAASRGVATLDLRSAFQGHEFCSVHDAAVSPLAPPSASTSEWGRALSASTITQGETQEVFHPDAFGQQALGDCLGLLYAAHPGSYACAGAPGITPDQMTLGPATG</sequence>
<evidence type="ECO:0008006" key="4">
    <source>
        <dbReference type="Google" id="ProtNLM"/>
    </source>
</evidence>
<keyword evidence="1" id="KW-0732">Signal</keyword>